<dbReference type="SUPFAM" id="SSF110997">
    <property type="entry name" value="Sporulation related repeat"/>
    <property type="match status" value="1"/>
</dbReference>
<dbReference type="PROSITE" id="PS51724">
    <property type="entry name" value="SPOR"/>
    <property type="match status" value="1"/>
</dbReference>
<dbReference type="Proteomes" id="UP001479520">
    <property type="component" value="Chromosome"/>
</dbReference>
<feature type="compositionally biased region" description="Low complexity" evidence="1">
    <location>
        <begin position="76"/>
        <end position="92"/>
    </location>
</feature>
<proteinExistence type="predicted"/>
<keyword evidence="2" id="KW-0812">Transmembrane</keyword>
<evidence type="ECO:0000313" key="4">
    <source>
        <dbReference type="EMBL" id="WZJ22647.1"/>
    </source>
</evidence>
<feature type="region of interest" description="Disordered" evidence="1">
    <location>
        <begin position="68"/>
        <end position="136"/>
    </location>
</feature>
<feature type="domain" description="SPOR" evidence="3">
    <location>
        <begin position="158"/>
        <end position="237"/>
    </location>
</feature>
<keyword evidence="5" id="KW-1185">Reference proteome</keyword>
<dbReference type="EMBL" id="CP151406">
    <property type="protein sequence ID" value="WZJ22647.1"/>
    <property type="molecule type" value="Genomic_DNA"/>
</dbReference>
<dbReference type="InterPro" id="IPR036680">
    <property type="entry name" value="SPOR-like_sf"/>
</dbReference>
<reference evidence="4 5" key="1">
    <citation type="submission" date="2024-04" db="EMBL/GenBank/DDBJ databases">
        <title>Dissimilatory iodate-reducing microorganisms contribute to the enrichment of iodine in groundwater.</title>
        <authorList>
            <person name="Jiang Z."/>
        </authorList>
    </citation>
    <scope>NUCLEOTIDE SEQUENCE [LARGE SCALE GENOMIC DNA]</scope>
    <source>
        <strain evidence="4 5">NCP973</strain>
    </source>
</reference>
<sequence length="237" mass="24769">MEDNDVQLQLKKRARRRLVGAVFFVSLVALVLPMLMDHDPRPPVQDVEIRIPGQDDKPFAPAMVAVPVESPPEKPVPASEAPAAPAARVVEASPPPAPAPAPAVVQPAPAKPADKPVAKAPEKPVVEKKPEAPTAAANDEARRAAAILAGQSPAPAPAAAGAPHLILIGAFTNEANVVSLRKKLGELGIKTYTEPLDSPQGKKTRVRAGPFPNRDAAEKALEKMKRIGVSGVIAPKP</sequence>
<feature type="transmembrane region" description="Helical" evidence="2">
    <location>
        <begin position="18"/>
        <end position="36"/>
    </location>
</feature>
<dbReference type="InterPro" id="IPR007730">
    <property type="entry name" value="SPOR-like_dom"/>
</dbReference>
<dbReference type="PANTHER" id="PTHR38687">
    <property type="entry name" value="CELL DIVISION PROTEIN DEDD-RELATED"/>
    <property type="match status" value="1"/>
</dbReference>
<evidence type="ECO:0000313" key="5">
    <source>
        <dbReference type="Proteomes" id="UP001479520"/>
    </source>
</evidence>
<keyword evidence="2" id="KW-1133">Transmembrane helix</keyword>
<protein>
    <submittedName>
        <fullName evidence="4">SPOR domain-containing protein</fullName>
    </submittedName>
</protein>
<evidence type="ECO:0000256" key="1">
    <source>
        <dbReference type="SAM" id="MobiDB-lite"/>
    </source>
</evidence>
<evidence type="ECO:0000259" key="3">
    <source>
        <dbReference type="PROSITE" id="PS51724"/>
    </source>
</evidence>
<dbReference type="PANTHER" id="PTHR38687:SF1">
    <property type="entry name" value="CELL DIVISION PROTEIN DEDD"/>
    <property type="match status" value="1"/>
</dbReference>
<organism evidence="4 5">
    <name type="scientific">Azonexus hydrophilus</name>
    <dbReference type="NCBI Taxonomy" id="418702"/>
    <lineage>
        <taxon>Bacteria</taxon>
        <taxon>Pseudomonadati</taxon>
        <taxon>Pseudomonadota</taxon>
        <taxon>Betaproteobacteria</taxon>
        <taxon>Rhodocyclales</taxon>
        <taxon>Azonexaceae</taxon>
        <taxon>Azonexus</taxon>
    </lineage>
</organism>
<dbReference type="Gene3D" id="3.30.70.1070">
    <property type="entry name" value="Sporulation related repeat"/>
    <property type="match status" value="1"/>
</dbReference>
<keyword evidence="2" id="KW-0472">Membrane</keyword>
<name>A0ABZ2XJW5_9RHOO</name>
<dbReference type="RefSeq" id="WP_298395046.1">
    <property type="nucleotide sequence ID" value="NZ_CP151406.1"/>
</dbReference>
<accession>A0ABZ2XJW5</accession>
<dbReference type="InterPro" id="IPR052521">
    <property type="entry name" value="Cell_div_SPOR-domain"/>
</dbReference>
<feature type="compositionally biased region" description="Basic and acidic residues" evidence="1">
    <location>
        <begin position="112"/>
        <end position="131"/>
    </location>
</feature>
<dbReference type="Pfam" id="PF05036">
    <property type="entry name" value="SPOR"/>
    <property type="match status" value="1"/>
</dbReference>
<evidence type="ECO:0000256" key="2">
    <source>
        <dbReference type="SAM" id="Phobius"/>
    </source>
</evidence>
<gene>
    <name evidence="4" type="ORF">AADV58_05720</name>
</gene>